<protein>
    <submittedName>
        <fullName evidence="7">Uncharacterized protein</fullName>
    </submittedName>
</protein>
<evidence type="ECO:0000313" key="8">
    <source>
        <dbReference type="Proteomes" id="UP000452235"/>
    </source>
</evidence>
<dbReference type="InterPro" id="IPR012882">
    <property type="entry name" value="Fmp46"/>
</dbReference>
<dbReference type="Proteomes" id="UP000452235">
    <property type="component" value="Unassembled WGS sequence"/>
</dbReference>
<comment type="function">
    <text evidence="1">Putative mitochondrial redox protein which could be involved in the reduction of small toxic molecules.</text>
</comment>
<dbReference type="InterPro" id="IPR036249">
    <property type="entry name" value="Thioredoxin-like_sf"/>
</dbReference>
<dbReference type="Gene3D" id="3.40.30.10">
    <property type="entry name" value="Glutaredoxin"/>
    <property type="match status" value="1"/>
</dbReference>
<comment type="subcellular location">
    <subcellularLocation>
        <location evidence="2">Mitochondrion</location>
    </subcellularLocation>
</comment>
<evidence type="ECO:0000256" key="6">
    <source>
        <dbReference type="ARBA" id="ARBA00023128"/>
    </source>
</evidence>
<comment type="similarity">
    <text evidence="3">Belongs to the FMP46 family.</text>
</comment>
<dbReference type="Pfam" id="PF07955">
    <property type="entry name" value="DUF1687"/>
    <property type="match status" value="1"/>
</dbReference>
<dbReference type="AlphaFoldDB" id="A0A5M3Z3E7"/>
<gene>
    <name evidence="7" type="ORF">ATEIFO6365_0014015300</name>
</gene>
<organism evidence="7 8">
    <name type="scientific">Aspergillus terreus</name>
    <dbReference type="NCBI Taxonomy" id="33178"/>
    <lineage>
        <taxon>Eukaryota</taxon>
        <taxon>Fungi</taxon>
        <taxon>Dikarya</taxon>
        <taxon>Ascomycota</taxon>
        <taxon>Pezizomycotina</taxon>
        <taxon>Eurotiomycetes</taxon>
        <taxon>Eurotiomycetidae</taxon>
        <taxon>Eurotiales</taxon>
        <taxon>Aspergillaceae</taxon>
        <taxon>Aspergillus</taxon>
        <taxon>Aspergillus subgen. Circumdati</taxon>
    </lineage>
</organism>
<evidence type="ECO:0000256" key="5">
    <source>
        <dbReference type="ARBA" id="ARBA00023002"/>
    </source>
</evidence>
<evidence type="ECO:0000256" key="2">
    <source>
        <dbReference type="ARBA" id="ARBA00004173"/>
    </source>
</evidence>
<keyword evidence="6" id="KW-0496">Mitochondrion</keyword>
<name>A0A5M3Z3E7_ASPTE</name>
<comment type="caution">
    <text evidence="7">The sequence shown here is derived from an EMBL/GenBank/DDBJ whole genome shotgun (WGS) entry which is preliminary data.</text>
</comment>
<evidence type="ECO:0000256" key="3">
    <source>
        <dbReference type="ARBA" id="ARBA00009734"/>
    </source>
</evidence>
<dbReference type="GO" id="GO:0016491">
    <property type="term" value="F:oxidoreductase activity"/>
    <property type="evidence" value="ECO:0007669"/>
    <property type="project" value="UniProtKB-KW"/>
</dbReference>
<dbReference type="GO" id="GO:0005739">
    <property type="term" value="C:mitochondrion"/>
    <property type="evidence" value="ECO:0007669"/>
    <property type="project" value="UniProtKB-SubCell"/>
</dbReference>
<evidence type="ECO:0000313" key="7">
    <source>
        <dbReference type="EMBL" id="GFF21221.1"/>
    </source>
</evidence>
<keyword evidence="4" id="KW-0809">Transit peptide</keyword>
<dbReference type="OrthoDB" id="59229at2759"/>
<accession>A0A5M3Z3E7</accession>
<dbReference type="PANTHER" id="PTHR28071:SF1">
    <property type="entry name" value="REDOX PROTEIN FMP46, MITOCHONDRIAL-RELATED"/>
    <property type="match status" value="1"/>
</dbReference>
<keyword evidence="5" id="KW-0560">Oxidoreductase</keyword>
<dbReference type="PANTHER" id="PTHR28071">
    <property type="entry name" value="REDOX PROTEIN FMP46, MITOCHONDRIAL-RELATED"/>
    <property type="match status" value="1"/>
</dbReference>
<sequence length="143" mass="15471">MVFRFAKTLDPITLFHSPSVPSSTRVLNILKQASAAAEAETVASKRGEFQLEITTAPPTADQLRNILDYVTANPAGASQNTVQYGVGEVIRGAKDAEDAVKRFKESGEGVFVRPITVDWTNGRAVVGDNESEILKMVHQLDAN</sequence>
<dbReference type="SUPFAM" id="SSF52833">
    <property type="entry name" value="Thioredoxin-like"/>
    <property type="match status" value="1"/>
</dbReference>
<reference evidence="7 8" key="1">
    <citation type="submission" date="2020-01" db="EMBL/GenBank/DDBJ databases">
        <title>Aspergillus terreus IFO 6365 whole genome shotgun sequence.</title>
        <authorList>
            <person name="Kanamasa S."/>
            <person name="Takahashi H."/>
        </authorList>
    </citation>
    <scope>NUCLEOTIDE SEQUENCE [LARGE SCALE GENOMIC DNA]</scope>
    <source>
        <strain evidence="7 8">IFO 6365</strain>
    </source>
</reference>
<keyword evidence="8" id="KW-1185">Reference proteome</keyword>
<dbReference type="EMBL" id="BLJY01000014">
    <property type="protein sequence ID" value="GFF21221.1"/>
    <property type="molecule type" value="Genomic_DNA"/>
</dbReference>
<evidence type="ECO:0000256" key="1">
    <source>
        <dbReference type="ARBA" id="ARBA00002963"/>
    </source>
</evidence>
<evidence type="ECO:0000256" key="4">
    <source>
        <dbReference type="ARBA" id="ARBA00022946"/>
    </source>
</evidence>
<proteinExistence type="inferred from homology"/>